<dbReference type="Gene3D" id="2.160.20.20">
    <property type="match status" value="1"/>
</dbReference>
<dbReference type="Pfam" id="PF03797">
    <property type="entry name" value="Autotransporter"/>
    <property type="match status" value="1"/>
</dbReference>
<dbReference type="Proteomes" id="UP000476696">
    <property type="component" value="Unassembled WGS sequence"/>
</dbReference>
<name>A0A6M2B7V7_9GAMM</name>
<feature type="domain" description="Autotransporter" evidence="3">
    <location>
        <begin position="635"/>
        <end position="901"/>
    </location>
</feature>
<dbReference type="PANTHER" id="PTHR35037:SF2">
    <property type="match status" value="1"/>
</dbReference>
<dbReference type="InterPro" id="IPR006315">
    <property type="entry name" value="OM_autotransptr_brl_dom"/>
</dbReference>
<evidence type="ECO:0000313" key="4">
    <source>
        <dbReference type="EMBL" id="NGX88307.1"/>
    </source>
</evidence>
<gene>
    <name evidence="4" type="ORF">GW579_14605</name>
</gene>
<dbReference type="GO" id="GO:0019867">
    <property type="term" value="C:outer membrane"/>
    <property type="evidence" value="ECO:0007669"/>
    <property type="project" value="InterPro"/>
</dbReference>
<dbReference type="SUPFAM" id="SSF103515">
    <property type="entry name" value="Autotransporter"/>
    <property type="match status" value="1"/>
</dbReference>
<reference evidence="4 5" key="1">
    <citation type="submission" date="2020-01" db="EMBL/GenBank/DDBJ databases">
        <authorList>
            <person name="Lee S.D."/>
        </authorList>
    </citation>
    <scope>NUCLEOTIDE SEQUENCE [LARGE SCALE GENOMIC DNA]</scope>
    <source>
        <strain evidence="4 5">Lac-M11</strain>
    </source>
</reference>
<dbReference type="InterPro" id="IPR011050">
    <property type="entry name" value="Pectin_lyase_fold/virulence"/>
</dbReference>
<dbReference type="InterPro" id="IPR051551">
    <property type="entry name" value="Autotransporter_adhesion"/>
</dbReference>
<reference evidence="4 5" key="2">
    <citation type="submission" date="2020-03" db="EMBL/GenBank/DDBJ databases">
        <title>Rahnella aceri sp. nov., isoated from traditional Jeju Makgeolli.</title>
        <authorList>
            <person name="Kim I.S."/>
            <person name="Jeon D."/>
        </authorList>
    </citation>
    <scope>NUCLEOTIDE SEQUENCE [LARGE SCALE GENOMIC DNA]</scope>
    <source>
        <strain evidence="4 5">Lac-M11</strain>
    </source>
</reference>
<feature type="signal peptide" evidence="2">
    <location>
        <begin position="1"/>
        <end position="28"/>
    </location>
</feature>
<evidence type="ECO:0000259" key="3">
    <source>
        <dbReference type="PROSITE" id="PS51208"/>
    </source>
</evidence>
<protein>
    <submittedName>
        <fullName evidence="4">Autotransporter outer membrane beta-barrel domain-containing protein</fullName>
    </submittedName>
</protein>
<dbReference type="PRINTS" id="PR01484">
    <property type="entry name" value="PRTACTNFAMLY"/>
</dbReference>
<dbReference type="InterPro" id="IPR012332">
    <property type="entry name" value="Autotransporter_pectin_lyase_C"/>
</dbReference>
<dbReference type="InterPro" id="IPR003991">
    <property type="entry name" value="Pertactin_virulence_factor"/>
</dbReference>
<dbReference type="SUPFAM" id="SSF51126">
    <property type="entry name" value="Pectin lyase-like"/>
    <property type="match status" value="1"/>
</dbReference>
<dbReference type="NCBIfam" id="TIGR01414">
    <property type="entry name" value="autotrans_barl"/>
    <property type="match status" value="1"/>
</dbReference>
<proteinExistence type="predicted"/>
<dbReference type="Gene3D" id="2.40.128.130">
    <property type="entry name" value="Autotransporter beta-domain"/>
    <property type="match status" value="1"/>
</dbReference>
<dbReference type="SMART" id="SM00869">
    <property type="entry name" value="Autotransporter"/>
    <property type="match status" value="1"/>
</dbReference>
<keyword evidence="2" id="KW-0732">Signal</keyword>
<dbReference type="PROSITE" id="PS51208">
    <property type="entry name" value="AUTOTRANSPORTER"/>
    <property type="match status" value="1"/>
</dbReference>
<comment type="caution">
    <text evidence="4">The sequence shown here is derived from an EMBL/GenBank/DDBJ whole genome shotgun (WGS) entry which is preliminary data.</text>
</comment>
<evidence type="ECO:0000256" key="2">
    <source>
        <dbReference type="SAM" id="SignalP"/>
    </source>
</evidence>
<dbReference type="PANTHER" id="PTHR35037">
    <property type="entry name" value="C-TERMINAL REGION OF AIDA-LIKE PROTEIN"/>
    <property type="match status" value="1"/>
</dbReference>
<feature type="region of interest" description="Disordered" evidence="1">
    <location>
        <begin position="234"/>
        <end position="256"/>
    </location>
</feature>
<organism evidence="4 5">
    <name type="scientific">Rahnella contaminans</name>
    <dbReference type="NCBI Taxonomy" id="2703882"/>
    <lineage>
        <taxon>Bacteria</taxon>
        <taxon>Pseudomonadati</taxon>
        <taxon>Pseudomonadota</taxon>
        <taxon>Gammaproteobacteria</taxon>
        <taxon>Enterobacterales</taxon>
        <taxon>Yersiniaceae</taxon>
        <taxon>Rahnella</taxon>
    </lineage>
</organism>
<evidence type="ECO:0000256" key="1">
    <source>
        <dbReference type="SAM" id="MobiDB-lite"/>
    </source>
</evidence>
<feature type="chain" id="PRO_5027068103" evidence="2">
    <location>
        <begin position="29"/>
        <end position="901"/>
    </location>
</feature>
<keyword evidence="5" id="KW-1185">Reference proteome</keyword>
<evidence type="ECO:0000313" key="5">
    <source>
        <dbReference type="Proteomes" id="UP000476696"/>
    </source>
</evidence>
<dbReference type="AlphaFoldDB" id="A0A6M2B7V7"/>
<dbReference type="InterPro" id="IPR036709">
    <property type="entry name" value="Autotransporte_beta_dom_sf"/>
</dbReference>
<dbReference type="RefSeq" id="WP_165059653.1">
    <property type="nucleotide sequence ID" value="NZ_JAADJS010000002.1"/>
</dbReference>
<accession>A0A6M2B7V7</accession>
<dbReference type="EMBL" id="JAADJS010000002">
    <property type="protein sequence ID" value="NGX88307.1"/>
    <property type="molecule type" value="Genomic_DNA"/>
</dbReference>
<sequence>MHAWNKKFFVSKIALACAVAVTAPAAMSADISGTVYDTFYSDSIQSGYIGYHGYVDNDGANNSYTGGDIYSSINNAVVNGVISTHYLGFDSNASNVLNITNTTVNGMITSRCVGSTDSTCGSTARNEYDQSPLQLTIDNSTINDTYENFGYDVVGADNKTTHQQYPTSALGVAVTLEQESNIVIQNNSHVAGIALTQGYGWADTTVNNGNTYDTNITVNDSVLTSGSYSELNSNSFYGQSDKPSDYGSRTDGATNPGDDVALSVAATAQDNSMKTNAVFNNSTIKGDVTFASTFDNNYYKGGHDSNGDGNLDTNGWDDTDELNLTLDNGSKWVGAATSNVDKDYTLYDRSANSIWPDSLYSNTTNLLIGDSVYQSGLFNVALNNGSEWDTTKVSNIDNLTLNNQSQLNVVDSTLLADNISLTNQSSLKIAAHGGVATDALNLNSGSKATLAEETASLYANTITVGNGSQLNLGAGEVDTHNMVLTDDGTFNVGSREYVLNSDMNNARDKTAADYVYDRGTIGMNSDGHLAVNGVTNGNYQVRIDNATGAGRVADYQNKELIRTYGGNASFTHANTADLGAYKYQAEQVGDTVVLAKQGITSTANAALSLPSSNAATWHMEQDTLSNRMDSSRHTQGDDKGGVWVNYFGGQQNGDNGVVDYDQDVNGIMVGLDKVTEGGGDRQWLVGMAASFAKSSLSMDNADADTDSQSARVYSSLDFKNGVFFDTSLSYSHFSNSTDSTMSDGQQVSGDNSTDAWGFGLKAGYDWKFAPQAYLTPYASITGVFIGDDDYSMSNNMRVSDQAYDSMRYELGTNIGYTFDLGADQAISPYATLAYVYEDANNDADINGDRIDNGIDGSAVRVGLGGQFDMSKNFTVYAGANYLGGSDVDQPWAANVGMKYRW</sequence>
<dbReference type="InterPro" id="IPR005546">
    <property type="entry name" value="Autotransporte_beta"/>
</dbReference>